<reference evidence="1 2" key="1">
    <citation type="submission" date="2024-04" db="EMBL/GenBank/DDBJ databases">
        <title>Novel genus in family Flammeovirgaceae.</title>
        <authorList>
            <person name="Nguyen T.H."/>
            <person name="Vuong T.Q."/>
            <person name="Le H."/>
            <person name="Kim S.-G."/>
        </authorList>
    </citation>
    <scope>NUCLEOTIDE SEQUENCE [LARGE SCALE GENOMIC DNA]</scope>
    <source>
        <strain evidence="1 2">JCM 23209</strain>
    </source>
</reference>
<evidence type="ECO:0000313" key="2">
    <source>
        <dbReference type="Proteomes" id="UP001403385"/>
    </source>
</evidence>
<dbReference type="Proteomes" id="UP001403385">
    <property type="component" value="Unassembled WGS sequence"/>
</dbReference>
<name>A0AAW9S9Q2_9BACT</name>
<keyword evidence="2" id="KW-1185">Reference proteome</keyword>
<evidence type="ECO:0000313" key="1">
    <source>
        <dbReference type="EMBL" id="MEN7549195.1"/>
    </source>
</evidence>
<accession>A0AAW9S9Q2</accession>
<dbReference type="AlphaFoldDB" id="A0AAW9S9Q2"/>
<dbReference type="EMBL" id="JBDKWZ010000008">
    <property type="protein sequence ID" value="MEN7549195.1"/>
    <property type="molecule type" value="Genomic_DNA"/>
</dbReference>
<comment type="caution">
    <text evidence="1">The sequence shown here is derived from an EMBL/GenBank/DDBJ whole genome shotgun (WGS) entry which is preliminary data.</text>
</comment>
<sequence>MEDYSFLKLLINEELYIIQESEATSATPAEVPLTYIGENQKHYLVITNVASGNFFQSDEYALLIKILGAVGLQLPDCIIINLADNPSFQHLQPLIERFQPVQIFAFGISPSFTDGQDHPFYTSQRYHNSKVMYADSLSTLKSDVHKKRALWSALKDLLP</sequence>
<organism evidence="1 2">
    <name type="scientific">Rapidithrix thailandica</name>
    <dbReference type="NCBI Taxonomy" id="413964"/>
    <lineage>
        <taxon>Bacteria</taxon>
        <taxon>Pseudomonadati</taxon>
        <taxon>Bacteroidota</taxon>
        <taxon>Cytophagia</taxon>
        <taxon>Cytophagales</taxon>
        <taxon>Flammeovirgaceae</taxon>
        <taxon>Rapidithrix</taxon>
    </lineage>
</organism>
<dbReference type="GO" id="GO:0006260">
    <property type="term" value="P:DNA replication"/>
    <property type="evidence" value="ECO:0007669"/>
    <property type="project" value="InterPro"/>
</dbReference>
<dbReference type="SUPFAM" id="SSF102220">
    <property type="entry name" value="DNA polymerase III psi subunit"/>
    <property type="match status" value="1"/>
</dbReference>
<dbReference type="GO" id="GO:0003887">
    <property type="term" value="F:DNA-directed DNA polymerase activity"/>
    <property type="evidence" value="ECO:0007669"/>
    <property type="project" value="InterPro"/>
</dbReference>
<protein>
    <submittedName>
        <fullName evidence="1">Uncharacterized protein</fullName>
    </submittedName>
</protein>
<gene>
    <name evidence="1" type="ORF">AAG747_14825</name>
</gene>
<proteinExistence type="predicted"/>
<dbReference type="RefSeq" id="WP_346821973.1">
    <property type="nucleotide sequence ID" value="NZ_JBDKWZ010000008.1"/>
</dbReference>
<dbReference type="InterPro" id="IPR036654">
    <property type="entry name" value="DNA_pol_III_psi_sf"/>
</dbReference>
<dbReference type="GO" id="GO:0008408">
    <property type="term" value="F:3'-5' exonuclease activity"/>
    <property type="evidence" value="ECO:0007669"/>
    <property type="project" value="InterPro"/>
</dbReference>